<accession>A0ABV8T541</accession>
<dbReference type="Proteomes" id="UP001595904">
    <property type="component" value="Unassembled WGS sequence"/>
</dbReference>
<gene>
    <name evidence="2" type="ORF">ACFPN2_34540</name>
</gene>
<dbReference type="EMBL" id="JBHSDU010000015">
    <property type="protein sequence ID" value="MFC4314235.1"/>
    <property type="molecule type" value="Genomic_DNA"/>
</dbReference>
<comment type="caution">
    <text evidence="2">The sequence shown here is derived from an EMBL/GenBank/DDBJ whole genome shotgun (WGS) entry which is preliminary data.</text>
</comment>
<dbReference type="RefSeq" id="WP_380605253.1">
    <property type="nucleotide sequence ID" value="NZ_JBHSDU010000015.1"/>
</dbReference>
<keyword evidence="3" id="KW-1185">Reference proteome</keyword>
<evidence type="ECO:0000259" key="1">
    <source>
        <dbReference type="Pfam" id="PF14534"/>
    </source>
</evidence>
<feature type="domain" description="DUF4440" evidence="1">
    <location>
        <begin position="19"/>
        <end position="119"/>
    </location>
</feature>
<proteinExistence type="predicted"/>
<evidence type="ECO:0000313" key="3">
    <source>
        <dbReference type="Proteomes" id="UP001595904"/>
    </source>
</evidence>
<dbReference type="SUPFAM" id="SSF54427">
    <property type="entry name" value="NTF2-like"/>
    <property type="match status" value="1"/>
</dbReference>
<evidence type="ECO:0000313" key="2">
    <source>
        <dbReference type="EMBL" id="MFC4314235.1"/>
    </source>
</evidence>
<sequence>MTQAPDDVRQAIRVRSDLFEKHFAASNAAALVADYYVAEPMMSAPDSSLLRGRAAIAALFTEVMKGFVRCRLVQVEVRAGGDLAYEVSRALLEPREPGVEPTECRYMIAWRRTPDGWRVEMDFFSWGKLL</sequence>
<name>A0ABV8T541_9GAMM</name>
<dbReference type="Pfam" id="PF14534">
    <property type="entry name" value="DUF4440"/>
    <property type="match status" value="1"/>
</dbReference>
<dbReference type="InterPro" id="IPR027843">
    <property type="entry name" value="DUF4440"/>
</dbReference>
<protein>
    <submittedName>
        <fullName evidence="2">YybH family protein</fullName>
    </submittedName>
</protein>
<organism evidence="2 3">
    <name type="scientific">Steroidobacter flavus</name>
    <dbReference type="NCBI Taxonomy" id="1842136"/>
    <lineage>
        <taxon>Bacteria</taxon>
        <taxon>Pseudomonadati</taxon>
        <taxon>Pseudomonadota</taxon>
        <taxon>Gammaproteobacteria</taxon>
        <taxon>Steroidobacterales</taxon>
        <taxon>Steroidobacteraceae</taxon>
        <taxon>Steroidobacter</taxon>
    </lineage>
</organism>
<dbReference type="Gene3D" id="3.10.450.50">
    <property type="match status" value="1"/>
</dbReference>
<dbReference type="InterPro" id="IPR032710">
    <property type="entry name" value="NTF2-like_dom_sf"/>
</dbReference>
<reference evidence="3" key="1">
    <citation type="journal article" date="2019" name="Int. J. Syst. Evol. Microbiol.">
        <title>The Global Catalogue of Microorganisms (GCM) 10K type strain sequencing project: providing services to taxonomists for standard genome sequencing and annotation.</title>
        <authorList>
            <consortium name="The Broad Institute Genomics Platform"/>
            <consortium name="The Broad Institute Genome Sequencing Center for Infectious Disease"/>
            <person name="Wu L."/>
            <person name="Ma J."/>
        </authorList>
    </citation>
    <scope>NUCLEOTIDE SEQUENCE [LARGE SCALE GENOMIC DNA]</scope>
    <source>
        <strain evidence="3">CGMCC 1.10759</strain>
    </source>
</reference>